<feature type="domain" description="Flagellar basal-body/hook protein C-terminal" evidence="3">
    <location>
        <begin position="65"/>
        <end position="97"/>
    </location>
</feature>
<dbReference type="Proteomes" id="UP000262878">
    <property type="component" value="Unassembled WGS sequence"/>
</dbReference>
<feature type="region of interest" description="Disordered" evidence="2">
    <location>
        <begin position="1"/>
        <end position="59"/>
    </location>
</feature>
<dbReference type="STRING" id="314276.OS145_02085"/>
<dbReference type="EMBL" id="DMUP01000221">
    <property type="protein sequence ID" value="HAR56931.1"/>
    <property type="molecule type" value="Genomic_DNA"/>
</dbReference>
<evidence type="ECO:0000256" key="2">
    <source>
        <dbReference type="SAM" id="MobiDB-lite"/>
    </source>
</evidence>
<evidence type="ECO:0000313" key="5">
    <source>
        <dbReference type="Proteomes" id="UP000262878"/>
    </source>
</evidence>
<dbReference type="InterPro" id="IPR010930">
    <property type="entry name" value="Flg_bb/hook_C_dom"/>
</dbReference>
<sequence length="100" mass="10553">MEISNVLSAGMQGMQRSSQQVTEASAELADPQQTNQRWQQSAADVASGSETASETLTSVPANTATDALVSLKQGQQSFEANTKSVQTADEMLGTMIDTKV</sequence>
<dbReference type="AlphaFoldDB" id="A0A348WQW9"/>
<comment type="similarity">
    <text evidence="1">Belongs to the flagella basal body rod proteins family.</text>
</comment>
<evidence type="ECO:0000256" key="1">
    <source>
        <dbReference type="ARBA" id="ARBA00009677"/>
    </source>
</evidence>
<proteinExistence type="inferred from homology"/>
<feature type="compositionally biased region" description="Polar residues" evidence="2">
    <location>
        <begin position="31"/>
        <end position="59"/>
    </location>
</feature>
<reference evidence="4 5" key="1">
    <citation type="journal article" date="2018" name="Nat. Biotechnol.">
        <title>A standardized bacterial taxonomy based on genome phylogeny substantially revises the tree of life.</title>
        <authorList>
            <person name="Parks D.H."/>
            <person name="Chuvochina M."/>
            <person name="Waite D.W."/>
            <person name="Rinke C."/>
            <person name="Skarshewski A."/>
            <person name="Chaumeil P.A."/>
            <person name="Hugenholtz P."/>
        </authorList>
    </citation>
    <scope>NUCLEOTIDE SEQUENCE [LARGE SCALE GENOMIC DNA]</scope>
    <source>
        <strain evidence="4">UBA9360</strain>
    </source>
</reference>
<dbReference type="Pfam" id="PF06429">
    <property type="entry name" value="Flg_bbr_C"/>
    <property type="match status" value="1"/>
</dbReference>
<organism evidence="4 5">
    <name type="scientific">Idiomarina baltica</name>
    <dbReference type="NCBI Taxonomy" id="190892"/>
    <lineage>
        <taxon>Bacteria</taxon>
        <taxon>Pseudomonadati</taxon>
        <taxon>Pseudomonadota</taxon>
        <taxon>Gammaproteobacteria</taxon>
        <taxon>Alteromonadales</taxon>
        <taxon>Idiomarinaceae</taxon>
        <taxon>Idiomarina</taxon>
    </lineage>
</organism>
<name>A0A348WQW9_9GAMM</name>
<protein>
    <recommendedName>
        <fullName evidence="3">Flagellar basal-body/hook protein C-terminal domain-containing protein</fullName>
    </recommendedName>
</protein>
<gene>
    <name evidence="4" type="ORF">DCR58_09140</name>
</gene>
<comment type="caution">
    <text evidence="4">The sequence shown here is derived from an EMBL/GenBank/DDBJ whole genome shotgun (WGS) entry which is preliminary data.</text>
</comment>
<evidence type="ECO:0000259" key="3">
    <source>
        <dbReference type="Pfam" id="PF06429"/>
    </source>
</evidence>
<feature type="compositionally biased region" description="Polar residues" evidence="2">
    <location>
        <begin position="14"/>
        <end position="23"/>
    </location>
</feature>
<evidence type="ECO:0000313" key="4">
    <source>
        <dbReference type="EMBL" id="HAR56931.1"/>
    </source>
</evidence>
<accession>A0A348WQW9</accession>